<dbReference type="Proteomes" id="UP000203313">
    <property type="component" value="Segment"/>
</dbReference>
<dbReference type="Gene3D" id="2.60.40.10">
    <property type="entry name" value="Immunoglobulins"/>
    <property type="match status" value="1"/>
</dbReference>
<dbReference type="RefSeq" id="YP_009322242.1">
    <property type="nucleotide sequence ID" value="NC_031918.1"/>
</dbReference>
<dbReference type="InterPro" id="IPR013783">
    <property type="entry name" value="Ig-like_fold"/>
</dbReference>
<protein>
    <submittedName>
        <fullName evidence="1">Neck whiskers protein</fullName>
    </submittedName>
</protein>
<evidence type="ECO:0000313" key="2">
    <source>
        <dbReference type="Proteomes" id="UP000203313"/>
    </source>
</evidence>
<reference evidence="1 2" key="1">
    <citation type="submission" date="2016-04" db="EMBL/GenBank/DDBJ databases">
        <title>Complete Genome Sequences of three Siphoviridae Bacteriophages infecting Salmonella enterica enterica subsp. Enteridis.</title>
        <authorList>
            <person name="Paradiso R."/>
            <person name="Lombardi S."/>
            <person name="Iodice M.G."/>
            <person name="Riccardi M.G."/>
            <person name="Orsini M."/>
            <person name="Bolletti Censi S."/>
            <person name="Galiero G."/>
            <person name="Borriello G."/>
        </authorList>
    </citation>
    <scope>NUCLEOTIDE SEQUENCE [LARGE SCALE GENOMIC DNA]</scope>
</reference>
<dbReference type="KEGG" id="vg:30310421"/>
<keyword evidence="2" id="KW-1185">Reference proteome</keyword>
<dbReference type="GeneID" id="30310421"/>
<evidence type="ECO:0000313" key="1">
    <source>
        <dbReference type="EMBL" id="ANH50879.1"/>
    </source>
</evidence>
<accession>A0A173GCV4</accession>
<organism evidence="1 2">
    <name type="scientific">Salmonella phage 64795_sal3</name>
    <dbReference type="NCBI Taxonomy" id="1813769"/>
    <lineage>
        <taxon>Viruses</taxon>
        <taxon>Duplodnaviria</taxon>
        <taxon>Heunggongvirae</taxon>
        <taxon>Uroviricota</taxon>
        <taxon>Caudoviricetes</taxon>
        <taxon>Saltrevirus</taxon>
        <taxon>Saltrevirus sv64795sal3</taxon>
    </lineage>
</organism>
<proteinExistence type="predicted"/>
<name>A0A173GCV4_9CAUD</name>
<dbReference type="EMBL" id="KX017520">
    <property type="protein sequence ID" value="ANH50879.1"/>
    <property type="molecule type" value="Genomic_DNA"/>
</dbReference>
<sequence>MAICANDKGVLVGRMTRLFLAEGCGDAVPNAEDWKYLGSTTSKGVDYSPQTTTSEADTAGGFVSTLVTSSDMTISAEVEIRKNDPSDEFGFHRLVEIYATELKARRQPSLWVRQVTGATIVTAYCNITSISYEGGTNDIVTGSLEFKVYDSDSVTVESLEPLAFTTDLPSTGTAGSPLTVAVEGGVSPYTYVWRKDGVVIVSESGAKLASPTAGVYTVTVTDSSTDPEIIISTACTVTG</sequence>
<dbReference type="OrthoDB" id="8470at10239"/>